<evidence type="ECO:0000313" key="2">
    <source>
        <dbReference type="Proteomes" id="UP000887575"/>
    </source>
</evidence>
<keyword evidence="1" id="KW-0812">Transmembrane</keyword>
<dbReference type="PANTHER" id="PTHR22900:SF5">
    <property type="entry name" value="PROTEIN CBG14245"/>
    <property type="match status" value="1"/>
</dbReference>
<proteinExistence type="predicted"/>
<dbReference type="GO" id="GO:0047756">
    <property type="term" value="F:chondroitin 4-sulfotransferase activity"/>
    <property type="evidence" value="ECO:0007669"/>
    <property type="project" value="InterPro"/>
</dbReference>
<dbReference type="InterPro" id="IPR007669">
    <property type="entry name" value="Chst-1-like"/>
</dbReference>
<feature type="transmembrane region" description="Helical" evidence="1">
    <location>
        <begin position="17"/>
        <end position="35"/>
    </location>
</feature>
<name>A0AAF3FHP2_9BILA</name>
<reference evidence="3" key="1">
    <citation type="submission" date="2024-02" db="UniProtKB">
        <authorList>
            <consortium name="WormBaseParasite"/>
        </authorList>
    </citation>
    <scope>IDENTIFICATION</scope>
</reference>
<evidence type="ECO:0000313" key="3">
    <source>
        <dbReference type="WBParaSite" id="MBELARI_LOCUS6149"/>
    </source>
</evidence>
<accession>A0AAF3FHP2</accession>
<keyword evidence="1" id="KW-1133">Transmembrane helix</keyword>
<evidence type="ECO:0000256" key="1">
    <source>
        <dbReference type="SAM" id="Phobius"/>
    </source>
</evidence>
<protein>
    <recommendedName>
        <fullName evidence="4">Carbohydrate sulfotransferase</fullName>
    </recommendedName>
</protein>
<dbReference type="InterPro" id="IPR005331">
    <property type="entry name" value="Sulfotransferase"/>
</dbReference>
<dbReference type="GO" id="GO:0016020">
    <property type="term" value="C:membrane"/>
    <property type="evidence" value="ECO:0007669"/>
    <property type="project" value="InterPro"/>
</dbReference>
<keyword evidence="1" id="KW-0472">Membrane</keyword>
<dbReference type="WBParaSite" id="MBELARI_LOCUS6149">
    <property type="protein sequence ID" value="MBELARI_LOCUS6149"/>
    <property type="gene ID" value="MBELARI_LOCUS6149"/>
</dbReference>
<evidence type="ECO:0008006" key="4">
    <source>
        <dbReference type="Google" id="ProtNLM"/>
    </source>
</evidence>
<dbReference type="PANTHER" id="PTHR22900">
    <property type="entry name" value="PROTEIN CBG14245-RELATED"/>
    <property type="match status" value="1"/>
</dbReference>
<dbReference type="Proteomes" id="UP000887575">
    <property type="component" value="Unassembled WGS sequence"/>
</dbReference>
<organism evidence="2 3">
    <name type="scientific">Mesorhabditis belari</name>
    <dbReference type="NCBI Taxonomy" id="2138241"/>
    <lineage>
        <taxon>Eukaryota</taxon>
        <taxon>Metazoa</taxon>
        <taxon>Ecdysozoa</taxon>
        <taxon>Nematoda</taxon>
        <taxon>Chromadorea</taxon>
        <taxon>Rhabditida</taxon>
        <taxon>Rhabditina</taxon>
        <taxon>Rhabditomorpha</taxon>
        <taxon>Rhabditoidea</taxon>
        <taxon>Rhabditidae</taxon>
        <taxon>Mesorhabditinae</taxon>
        <taxon>Mesorhabditis</taxon>
    </lineage>
</organism>
<keyword evidence="2" id="KW-1185">Reference proteome</keyword>
<sequence length="349" mass="41111">MKSSPFQNRLIQMPKRFVINLSIGLLVVFGLLFAYKSSSSFTGIQQNDPAKLGFLFQTDKQNTTREISFLTYEKRFCPSVQQCELLKPLWNGPSRQVMVPKYGLTTCIIPKNFSTVFTSILCYIFDAIAYKKEVKDMMKDTFFVRRCQKYNEIFTWTARKNFQSARGGKWRNYMIIREPVERFISGFVDKCILAKTHPEAHFNTRVDPCYGCEENMTCFIQNQYESLQAISNGKKDVHQVENAHFSPQTWHCQMKEHFTDYHFIKYTPSKIAVFLDELLAEFEFFGVPKNVTDDIREQVVGRATFHATSGTNYPKRYRNEIENSQYLKEMLIKMYYYDFLYLDFELPLL</sequence>
<dbReference type="GO" id="GO:1902884">
    <property type="term" value="P:positive regulation of response to oxidative stress"/>
    <property type="evidence" value="ECO:0007669"/>
    <property type="project" value="InterPro"/>
</dbReference>
<dbReference type="Pfam" id="PF03567">
    <property type="entry name" value="Sulfotransfer_2"/>
    <property type="match status" value="1"/>
</dbReference>
<dbReference type="GO" id="GO:0050650">
    <property type="term" value="P:chondroitin sulfate proteoglycan biosynthetic process"/>
    <property type="evidence" value="ECO:0007669"/>
    <property type="project" value="InterPro"/>
</dbReference>
<dbReference type="AlphaFoldDB" id="A0AAF3FHP2"/>